<evidence type="ECO:0000313" key="2">
    <source>
        <dbReference type="Proteomes" id="UP000094444"/>
    </source>
</evidence>
<reference evidence="1" key="1">
    <citation type="submission" date="2017-09" db="EMBL/GenBank/DDBJ databases">
        <title>Polyketide synthases of a Diaporthe helianthi virulent isolate.</title>
        <authorList>
            <person name="Baroncelli R."/>
        </authorList>
    </citation>
    <scope>NUCLEOTIDE SEQUENCE [LARGE SCALE GENOMIC DNA]</scope>
    <source>
        <strain evidence="1">7/96</strain>
    </source>
</reference>
<dbReference type="AlphaFoldDB" id="A0A2P5HQ22"/>
<organism evidence="1 2">
    <name type="scientific">Diaporthe helianthi</name>
    <dbReference type="NCBI Taxonomy" id="158607"/>
    <lineage>
        <taxon>Eukaryota</taxon>
        <taxon>Fungi</taxon>
        <taxon>Dikarya</taxon>
        <taxon>Ascomycota</taxon>
        <taxon>Pezizomycotina</taxon>
        <taxon>Sordariomycetes</taxon>
        <taxon>Sordariomycetidae</taxon>
        <taxon>Diaporthales</taxon>
        <taxon>Diaporthaceae</taxon>
        <taxon>Diaporthe</taxon>
    </lineage>
</organism>
<protein>
    <submittedName>
        <fullName evidence="1">Uncharacterized protein</fullName>
    </submittedName>
</protein>
<proteinExistence type="predicted"/>
<gene>
    <name evidence="1" type="ORF">DHEL01_v209239</name>
</gene>
<dbReference type="EMBL" id="MAVT02001016">
    <property type="protein sequence ID" value="POS72363.1"/>
    <property type="molecule type" value="Genomic_DNA"/>
</dbReference>
<keyword evidence="2" id="KW-1185">Reference proteome</keyword>
<comment type="caution">
    <text evidence="1">The sequence shown here is derived from an EMBL/GenBank/DDBJ whole genome shotgun (WGS) entry which is preliminary data.</text>
</comment>
<dbReference type="OrthoDB" id="5230874at2759"/>
<sequence length="85" mass="9381">MPSKLNIFSKSSRSKSGTDAADLARLLHEPRGSIESSTPLNDSLDLAQEKQRAREAMRQKQAEEFLAKQGFTMMARHSGAFKGSI</sequence>
<dbReference type="Proteomes" id="UP000094444">
    <property type="component" value="Unassembled WGS sequence"/>
</dbReference>
<evidence type="ECO:0000313" key="1">
    <source>
        <dbReference type="EMBL" id="POS72363.1"/>
    </source>
</evidence>
<accession>A0A2P5HQ22</accession>
<name>A0A2P5HQ22_DIAHE</name>
<dbReference type="InParanoid" id="A0A2P5HQ22"/>